<dbReference type="InterPro" id="IPR023296">
    <property type="entry name" value="Glyco_hydro_beta-prop_sf"/>
</dbReference>
<reference evidence="1 2" key="1">
    <citation type="submission" date="2024-09" db="EMBL/GenBank/DDBJ databases">
        <authorList>
            <person name="Sun Q."/>
            <person name="Mori K."/>
        </authorList>
    </citation>
    <scope>NUCLEOTIDE SEQUENCE [LARGE SCALE GENOMIC DNA]</scope>
    <source>
        <strain evidence="1 2">CCM 4839</strain>
    </source>
</reference>
<dbReference type="Gene3D" id="2.115.10.20">
    <property type="entry name" value="Glycosyl hydrolase domain, family 43"/>
    <property type="match status" value="1"/>
</dbReference>
<dbReference type="SUPFAM" id="SSF75005">
    <property type="entry name" value="Arabinanase/levansucrase/invertase"/>
    <property type="match status" value="2"/>
</dbReference>
<dbReference type="EMBL" id="JBHLVF010000006">
    <property type="protein sequence ID" value="MFC0390325.1"/>
    <property type="molecule type" value="Genomic_DNA"/>
</dbReference>
<organism evidence="1 2">
    <name type="scientific">Paenibacillus mendelii</name>
    <dbReference type="NCBI Taxonomy" id="206163"/>
    <lineage>
        <taxon>Bacteria</taxon>
        <taxon>Bacillati</taxon>
        <taxon>Bacillota</taxon>
        <taxon>Bacilli</taxon>
        <taxon>Bacillales</taxon>
        <taxon>Paenibacillaceae</taxon>
        <taxon>Paenibacillus</taxon>
    </lineage>
</organism>
<accession>A0ABV6J5W8</accession>
<gene>
    <name evidence="1" type="ORF">ACFFJ8_02930</name>
</gene>
<name>A0ABV6J5W8_9BACL</name>
<evidence type="ECO:0000313" key="1">
    <source>
        <dbReference type="EMBL" id="MFC0390325.1"/>
    </source>
</evidence>
<dbReference type="Proteomes" id="UP001589818">
    <property type="component" value="Unassembled WGS sequence"/>
</dbReference>
<comment type="caution">
    <text evidence="1">The sequence shown here is derived from an EMBL/GenBank/DDBJ whole genome shotgun (WGS) entry which is preliminary data.</text>
</comment>
<keyword evidence="1" id="KW-0378">Hydrolase</keyword>
<sequence length="343" mass="38822">MANPIFERLFPAPVNGGYKEEDAYIWCGSCIRGEDGRYHLFASRWSKELGFGVNWLFNCEVVRASSSVPEGPYQFEEVVLGRRERHYFDGMNQHNPHIQYWNGTYYLYYMGTTYGGPIPGPGDHVSSERGTEVWNNKRIGLATASSVFGPWERRDTPLLEPRSGQWDCTITTNPSVTILPDGTTYMIYKSREYAGSTLQLGIAVADHPAGPFRRLSDNPILGFTDPDLHVEDPFLWHDGELFHLLIKDDFKNDSEGLTGEWGAGVYATSTDCLEWTIHSEPKAYSRTVAWDDGTVKEMCNLERPFLLLQDGVPTHLFAATGTGERAWHFSHTWNMVIPLAQPK</sequence>
<dbReference type="GO" id="GO:0016787">
    <property type="term" value="F:hydrolase activity"/>
    <property type="evidence" value="ECO:0007669"/>
    <property type="project" value="UniProtKB-KW"/>
</dbReference>
<proteinExistence type="predicted"/>
<evidence type="ECO:0000313" key="2">
    <source>
        <dbReference type="Proteomes" id="UP001589818"/>
    </source>
</evidence>
<dbReference type="RefSeq" id="WP_204819216.1">
    <property type="nucleotide sequence ID" value="NZ_JANHOF010000003.1"/>
</dbReference>
<dbReference type="CDD" id="cd08994">
    <property type="entry name" value="GH43_62_32_68_117_130-like"/>
    <property type="match status" value="1"/>
</dbReference>
<keyword evidence="2" id="KW-1185">Reference proteome</keyword>
<protein>
    <submittedName>
        <fullName evidence="1">Glycoside hydrolase family protein</fullName>
    </submittedName>
</protein>